<dbReference type="EMBL" id="CP045644">
    <property type="protein sequence ID" value="QFZ83523.1"/>
    <property type="molecule type" value="Genomic_DNA"/>
</dbReference>
<reference evidence="1 2" key="1">
    <citation type="submission" date="2019-10" db="EMBL/GenBank/DDBJ databases">
        <title>Complete genome sequence of Variovorax paradoxus 5C-2.</title>
        <authorList>
            <person name="Gogoleva N.E."/>
            <person name="Balkin A.S."/>
        </authorList>
    </citation>
    <scope>NUCLEOTIDE SEQUENCE [LARGE SCALE GENOMIC DNA]</scope>
    <source>
        <strain evidence="1 2">5C-2</strain>
    </source>
</reference>
<dbReference type="AlphaFoldDB" id="A0A5Q0M1X0"/>
<dbReference type="Proteomes" id="UP000326780">
    <property type="component" value="Chromosome"/>
</dbReference>
<protein>
    <recommendedName>
        <fullName evidence="3">Peptidase C39 domain-containing protein</fullName>
    </recommendedName>
</protein>
<evidence type="ECO:0008006" key="3">
    <source>
        <dbReference type="Google" id="ProtNLM"/>
    </source>
</evidence>
<dbReference type="RefSeq" id="WP_153282236.1">
    <property type="nucleotide sequence ID" value="NZ_CP045644.1"/>
</dbReference>
<evidence type="ECO:0000313" key="2">
    <source>
        <dbReference type="Proteomes" id="UP000326780"/>
    </source>
</evidence>
<organism evidence="1 2">
    <name type="scientific">Variovorax paradoxus</name>
    <dbReference type="NCBI Taxonomy" id="34073"/>
    <lineage>
        <taxon>Bacteria</taxon>
        <taxon>Pseudomonadati</taxon>
        <taxon>Pseudomonadota</taxon>
        <taxon>Betaproteobacteria</taxon>
        <taxon>Burkholderiales</taxon>
        <taxon>Comamonadaceae</taxon>
        <taxon>Variovorax</taxon>
    </lineage>
</organism>
<gene>
    <name evidence="1" type="ORF">GFK26_12510</name>
</gene>
<sequence>MMRSANTGIRVQRYHAALTVGNVLTTESRRLDPVAVHMRQSELDSACALHCIAMALVILDVAKRSALLSMTHRKYGVAADLYAVLGDSWLEGAYAQDVVDALEALELPLTVRSADGFDQGVDVFAVESLKKGQLTAIAYESFKDGRYRHFVLGVGSGGHMVGQKFTVDSLLVLDPSADAPPFSCCNGVLKIDRPIDFKRRRKSVEWRYESAGHSEPVRLMSAVSVVRHDGVLGADRVRVS</sequence>
<name>A0A5Q0M1X0_VARPD</name>
<accession>A0A5Q0M1X0</accession>
<proteinExistence type="predicted"/>
<evidence type="ECO:0000313" key="1">
    <source>
        <dbReference type="EMBL" id="QFZ83523.1"/>
    </source>
</evidence>